<sequence length="252" mass="27651">MLEIKNMTTTLGRNTILHNLNCNFESGVHGLLGPNGAGKTTFMRSLIGLYPSATGSILLNGANIHSVDIGYLPQKFGLFPGMTVRECMRYIAFSKGISSCSLDEDIESVIESVNLSSYIDKKAHTLSSGMVRRVGIAQAFLGNPPIIICDEPTAGLDPEERLRFRDLIKQTNCDDKIIIISTHIVDDAEFLCDYIEIIDQGYIIAKDTTDGIKTAMTRLWASPSIDTSEPASADPTLEDGYMYILKSYRNGV</sequence>
<keyword evidence="4 6" id="KW-0067">ATP-binding</keyword>
<dbReference type="PANTHER" id="PTHR43335:SF2">
    <property type="entry name" value="ABC TRANSPORTER, ATP-BINDING PROTEIN"/>
    <property type="match status" value="1"/>
</dbReference>
<dbReference type="EMBL" id="BLYL01000018">
    <property type="protein sequence ID" value="GFO95423.1"/>
    <property type="molecule type" value="Genomic_DNA"/>
</dbReference>
<dbReference type="Pfam" id="PF00005">
    <property type="entry name" value="ABC_tran"/>
    <property type="match status" value="1"/>
</dbReference>
<evidence type="ECO:0000256" key="3">
    <source>
        <dbReference type="ARBA" id="ARBA00022741"/>
    </source>
</evidence>
<dbReference type="RefSeq" id="WP_055222254.1">
    <property type="nucleotide sequence ID" value="NZ_BLYL01000018.1"/>
</dbReference>
<dbReference type="PANTHER" id="PTHR43335">
    <property type="entry name" value="ABC TRANSPORTER, ATP-BINDING PROTEIN"/>
    <property type="match status" value="1"/>
</dbReference>
<reference evidence="6" key="1">
    <citation type="submission" date="2020-06" db="EMBL/GenBank/DDBJ databases">
        <title>Characterization of fructooligosaccharide metabolism and fructooligosaccharide-degrading enzymes in human commensal butyrate producers.</title>
        <authorList>
            <person name="Tanno H."/>
            <person name="Fujii T."/>
            <person name="Hirano K."/>
            <person name="Maeno S."/>
            <person name="Tonozuka T."/>
            <person name="Sakamoto M."/>
            <person name="Ohkuma M."/>
            <person name="Tochio T."/>
            <person name="Endo A."/>
        </authorList>
    </citation>
    <scope>NUCLEOTIDE SEQUENCE</scope>
    <source>
        <strain evidence="6">JCM 31265</strain>
    </source>
</reference>
<dbReference type="SMART" id="SM00382">
    <property type="entry name" value="AAA"/>
    <property type="match status" value="1"/>
</dbReference>
<proteinExistence type="inferred from homology"/>
<comment type="similarity">
    <text evidence="1">Belongs to the ABC transporter superfamily.</text>
</comment>
<dbReference type="SUPFAM" id="SSF52540">
    <property type="entry name" value="P-loop containing nucleoside triphosphate hydrolases"/>
    <property type="match status" value="1"/>
</dbReference>
<dbReference type="GO" id="GO:0005524">
    <property type="term" value="F:ATP binding"/>
    <property type="evidence" value="ECO:0007669"/>
    <property type="project" value="UniProtKB-KW"/>
</dbReference>
<evidence type="ECO:0000256" key="4">
    <source>
        <dbReference type="ARBA" id="ARBA00022840"/>
    </source>
</evidence>
<dbReference type="InterPro" id="IPR003439">
    <property type="entry name" value="ABC_transporter-like_ATP-bd"/>
</dbReference>
<keyword evidence="3" id="KW-0547">Nucleotide-binding</keyword>
<gene>
    <name evidence="6" type="ORF">COEU31_24690</name>
</gene>
<evidence type="ECO:0000256" key="2">
    <source>
        <dbReference type="ARBA" id="ARBA00022448"/>
    </source>
</evidence>
<evidence type="ECO:0000256" key="1">
    <source>
        <dbReference type="ARBA" id="ARBA00005417"/>
    </source>
</evidence>
<evidence type="ECO:0000313" key="7">
    <source>
        <dbReference type="Proteomes" id="UP000660047"/>
    </source>
</evidence>
<comment type="caution">
    <text evidence="6">The sequence shown here is derived from an EMBL/GenBank/DDBJ whole genome shotgun (WGS) entry which is preliminary data.</text>
</comment>
<evidence type="ECO:0000259" key="5">
    <source>
        <dbReference type="PROSITE" id="PS50893"/>
    </source>
</evidence>
<accession>A0AAI9K4N3</accession>
<keyword evidence="2" id="KW-0813">Transport</keyword>
<dbReference type="Proteomes" id="UP000660047">
    <property type="component" value="Unassembled WGS sequence"/>
</dbReference>
<organism evidence="6 7">
    <name type="scientific">Coprococcus eutactus</name>
    <dbReference type="NCBI Taxonomy" id="33043"/>
    <lineage>
        <taxon>Bacteria</taxon>
        <taxon>Bacillati</taxon>
        <taxon>Bacillota</taxon>
        <taxon>Clostridia</taxon>
        <taxon>Lachnospirales</taxon>
        <taxon>Lachnospiraceae</taxon>
        <taxon>Coprococcus</taxon>
    </lineage>
</organism>
<dbReference type="Gene3D" id="3.40.50.300">
    <property type="entry name" value="P-loop containing nucleotide triphosphate hydrolases"/>
    <property type="match status" value="1"/>
</dbReference>
<dbReference type="GO" id="GO:0016887">
    <property type="term" value="F:ATP hydrolysis activity"/>
    <property type="evidence" value="ECO:0007669"/>
    <property type="project" value="InterPro"/>
</dbReference>
<feature type="domain" description="ABC transporter" evidence="5">
    <location>
        <begin position="2"/>
        <end position="225"/>
    </location>
</feature>
<dbReference type="InterPro" id="IPR027417">
    <property type="entry name" value="P-loop_NTPase"/>
</dbReference>
<dbReference type="InterPro" id="IPR003593">
    <property type="entry name" value="AAA+_ATPase"/>
</dbReference>
<evidence type="ECO:0000313" key="6">
    <source>
        <dbReference type="EMBL" id="GFO95423.1"/>
    </source>
</evidence>
<dbReference type="AlphaFoldDB" id="A0AAI9K4N3"/>
<protein>
    <submittedName>
        <fullName evidence="6">ABC transporter ATP-binding protein</fullName>
    </submittedName>
</protein>
<dbReference type="PROSITE" id="PS50893">
    <property type="entry name" value="ABC_TRANSPORTER_2"/>
    <property type="match status" value="1"/>
</dbReference>
<name>A0AAI9K4N3_9FIRM</name>